<dbReference type="PROSITE" id="PS50011">
    <property type="entry name" value="PROTEIN_KINASE_DOM"/>
    <property type="match status" value="1"/>
</dbReference>
<feature type="compositionally biased region" description="Basic and acidic residues" evidence="10">
    <location>
        <begin position="52"/>
        <end position="63"/>
    </location>
</feature>
<dbReference type="SMART" id="SM00220">
    <property type="entry name" value="S_TKc"/>
    <property type="match status" value="1"/>
</dbReference>
<dbReference type="PROSITE" id="PS00108">
    <property type="entry name" value="PROTEIN_KINASE_ST"/>
    <property type="match status" value="1"/>
</dbReference>
<accession>W2RR43</accession>
<keyword evidence="13" id="KW-1185">Reference proteome</keyword>
<evidence type="ECO:0000256" key="4">
    <source>
        <dbReference type="ARBA" id="ARBA00022741"/>
    </source>
</evidence>
<feature type="region of interest" description="Disordered" evidence="10">
    <location>
        <begin position="479"/>
        <end position="653"/>
    </location>
</feature>
<reference evidence="12 13" key="1">
    <citation type="submission" date="2013-03" db="EMBL/GenBank/DDBJ databases">
        <title>The Genome Sequence of Phialophora europaea CBS 101466.</title>
        <authorList>
            <consortium name="The Broad Institute Genomics Platform"/>
            <person name="Cuomo C."/>
            <person name="de Hoog S."/>
            <person name="Gorbushina A."/>
            <person name="Walker B."/>
            <person name="Young S.K."/>
            <person name="Zeng Q."/>
            <person name="Gargeya S."/>
            <person name="Fitzgerald M."/>
            <person name="Haas B."/>
            <person name="Abouelleil A."/>
            <person name="Allen A.W."/>
            <person name="Alvarado L."/>
            <person name="Arachchi H.M."/>
            <person name="Berlin A.M."/>
            <person name="Chapman S.B."/>
            <person name="Gainer-Dewar J."/>
            <person name="Goldberg J."/>
            <person name="Griggs A."/>
            <person name="Gujja S."/>
            <person name="Hansen M."/>
            <person name="Howarth C."/>
            <person name="Imamovic A."/>
            <person name="Ireland A."/>
            <person name="Larimer J."/>
            <person name="McCowan C."/>
            <person name="Murphy C."/>
            <person name="Pearson M."/>
            <person name="Poon T.W."/>
            <person name="Priest M."/>
            <person name="Roberts A."/>
            <person name="Saif S."/>
            <person name="Shea T."/>
            <person name="Sisk P."/>
            <person name="Sykes S."/>
            <person name="Wortman J."/>
            <person name="Nusbaum C."/>
            <person name="Birren B."/>
        </authorList>
    </citation>
    <scope>NUCLEOTIDE SEQUENCE [LARGE SCALE GENOMIC DNA]</scope>
    <source>
        <strain evidence="12 13">CBS 101466</strain>
    </source>
</reference>
<feature type="region of interest" description="Disordered" evidence="10">
    <location>
        <begin position="52"/>
        <end position="82"/>
    </location>
</feature>
<evidence type="ECO:0000256" key="3">
    <source>
        <dbReference type="ARBA" id="ARBA00022679"/>
    </source>
</evidence>
<feature type="region of interest" description="Disordered" evidence="10">
    <location>
        <begin position="101"/>
        <end position="160"/>
    </location>
</feature>
<dbReference type="Pfam" id="PF00069">
    <property type="entry name" value="Pkinase"/>
    <property type="match status" value="1"/>
</dbReference>
<evidence type="ECO:0000313" key="12">
    <source>
        <dbReference type="EMBL" id="ETN38795.1"/>
    </source>
</evidence>
<dbReference type="VEuPathDB" id="FungiDB:HMPREF1541_06834"/>
<dbReference type="Gene3D" id="3.30.200.20">
    <property type="entry name" value="Phosphorylase Kinase, domain 1"/>
    <property type="match status" value="1"/>
</dbReference>
<feature type="compositionally biased region" description="Low complexity" evidence="10">
    <location>
        <begin position="72"/>
        <end position="82"/>
    </location>
</feature>
<name>W2RR43_CYPE1</name>
<evidence type="ECO:0000313" key="13">
    <source>
        <dbReference type="Proteomes" id="UP000030752"/>
    </source>
</evidence>
<feature type="compositionally biased region" description="Basic residues" evidence="10">
    <location>
        <begin position="554"/>
        <end position="566"/>
    </location>
</feature>
<feature type="compositionally biased region" description="Low complexity" evidence="10">
    <location>
        <begin position="599"/>
        <end position="615"/>
    </location>
</feature>
<dbReference type="SUPFAM" id="SSF56112">
    <property type="entry name" value="Protein kinase-like (PK-like)"/>
    <property type="match status" value="1"/>
</dbReference>
<evidence type="ECO:0000256" key="7">
    <source>
        <dbReference type="ARBA" id="ARBA00037982"/>
    </source>
</evidence>
<dbReference type="FunFam" id="3.30.200.20:FF:000306">
    <property type="entry name" value="IKS protein kinase"/>
    <property type="match status" value="1"/>
</dbReference>
<protein>
    <recommendedName>
        <fullName evidence="1">non-specific serine/threonine protein kinase</fullName>
        <ecNumber evidence="1">2.7.11.1</ecNumber>
    </recommendedName>
</protein>
<dbReference type="RefSeq" id="XP_008719384.1">
    <property type="nucleotide sequence ID" value="XM_008721162.1"/>
</dbReference>
<feature type="domain" description="Protein kinase" evidence="11">
    <location>
        <begin position="174"/>
        <end position="501"/>
    </location>
</feature>
<evidence type="ECO:0000256" key="2">
    <source>
        <dbReference type="ARBA" id="ARBA00022527"/>
    </source>
</evidence>
<evidence type="ECO:0000259" key="11">
    <source>
        <dbReference type="PROSITE" id="PS50011"/>
    </source>
</evidence>
<dbReference type="FunFam" id="1.10.510.10:FF:000699">
    <property type="entry name" value="Probable serine/threonine-protein kinase iksA"/>
    <property type="match status" value="1"/>
</dbReference>
<dbReference type="EC" id="2.7.11.1" evidence="1"/>
<comment type="catalytic activity">
    <reaction evidence="9">
        <text>L-seryl-[protein] + ATP = O-phospho-L-seryl-[protein] + ADP + H(+)</text>
        <dbReference type="Rhea" id="RHEA:17989"/>
        <dbReference type="Rhea" id="RHEA-COMP:9863"/>
        <dbReference type="Rhea" id="RHEA-COMP:11604"/>
        <dbReference type="ChEBI" id="CHEBI:15378"/>
        <dbReference type="ChEBI" id="CHEBI:29999"/>
        <dbReference type="ChEBI" id="CHEBI:30616"/>
        <dbReference type="ChEBI" id="CHEBI:83421"/>
        <dbReference type="ChEBI" id="CHEBI:456216"/>
        <dbReference type="EC" id="2.7.11.1"/>
    </reaction>
</comment>
<dbReference type="GO" id="GO:0005737">
    <property type="term" value="C:cytoplasm"/>
    <property type="evidence" value="ECO:0007669"/>
    <property type="project" value="TreeGrafter"/>
</dbReference>
<dbReference type="CDD" id="cd00180">
    <property type="entry name" value="PKc"/>
    <property type="match status" value="1"/>
</dbReference>
<dbReference type="InterPro" id="IPR008271">
    <property type="entry name" value="Ser/Thr_kinase_AS"/>
</dbReference>
<dbReference type="InParanoid" id="W2RR43"/>
<dbReference type="AlphaFoldDB" id="W2RR43"/>
<sequence>MADQDERDLDGLSIIPYDNNRDVVLRNADSIVYLDPTTQTLVPLRRSRHHDIAPRNQHGDCPHCGRPWQTPSAEAANGDAAASDEQTFITNDYFQMLARSLPGSEQPSAPPSPRRRLAQPVGSVSSRTRFGSPLSSQPRTPPNAEFVGSSPAPPSTTNGISETAFAPHYFEKFFRVDRELGRGGRGVVLLVQHRLDGVPLGHFACKRVPIGDDHAWLEKVLIEVQLLTQLSHQNLVSYRHVWLEDFQASAFSPSVPCAFILQQYCNGGDLHNYICGPAQAKTSTQQLKERIRRRSKGETEMLRSAENEPKRLHFDEIYSFFRDITAGLRFLHHNGFIHRDLKPSNCLLHTVADETRVLVSDFGEVQYESTARKSTGATGTISYCAPEVLQRVAPDGPFGNFTFKSDIFSLGMILHFLCFATLPYISADVIYEEREDVDKLRAEIVGWSGFDDRKKLRPDLPGELYPFLKRLLSIDPDHRPTAEEINRGMSTGKLSDLMPELGRRRGSGGQGPVEELTPGTRIQKLDTPQEGNSPNRGVDDAKDRGALPTLMLSRPKRTLFARRTRSRERANPSSQLTEEVAVDDQEDEGDTSRGRSPYSSDEGLGDGSRSSLDSSIVLRPRQRHAAVASAGPASPVNDHLPPPLPSPSPERKARLLLPPASPIPPPTLIARAKEALQIPITSPLVRATILLAKLVSVLQPCVNSTIVGPNTAVVYPLIVLAVLEFTLGRPPEIWKSGLLCLVHAVALVVAMRQGMLCRNSAFTWSWEEGEAEGWSGGGEPG</sequence>
<dbReference type="EMBL" id="KB822722">
    <property type="protein sequence ID" value="ETN38795.1"/>
    <property type="molecule type" value="Genomic_DNA"/>
</dbReference>
<evidence type="ECO:0000256" key="6">
    <source>
        <dbReference type="ARBA" id="ARBA00022840"/>
    </source>
</evidence>
<dbReference type="GO" id="GO:0005524">
    <property type="term" value="F:ATP binding"/>
    <property type="evidence" value="ECO:0007669"/>
    <property type="project" value="UniProtKB-KW"/>
</dbReference>
<keyword evidence="3" id="KW-0808">Transferase</keyword>
<evidence type="ECO:0000256" key="5">
    <source>
        <dbReference type="ARBA" id="ARBA00022777"/>
    </source>
</evidence>
<dbReference type="GeneID" id="19974173"/>
<dbReference type="InterPro" id="IPR011009">
    <property type="entry name" value="Kinase-like_dom_sf"/>
</dbReference>
<keyword evidence="2" id="KW-0723">Serine/threonine-protein kinase</keyword>
<evidence type="ECO:0000256" key="1">
    <source>
        <dbReference type="ARBA" id="ARBA00012513"/>
    </source>
</evidence>
<dbReference type="Proteomes" id="UP000030752">
    <property type="component" value="Unassembled WGS sequence"/>
</dbReference>
<dbReference type="STRING" id="1220924.W2RR43"/>
<comment type="similarity">
    <text evidence="7">Belongs to the protein kinase superfamily. Ser/Thr protein kinase family. GCN2 subfamily.</text>
</comment>
<evidence type="ECO:0000256" key="8">
    <source>
        <dbReference type="ARBA" id="ARBA00047899"/>
    </source>
</evidence>
<evidence type="ECO:0000256" key="10">
    <source>
        <dbReference type="SAM" id="MobiDB-lite"/>
    </source>
</evidence>
<comment type="catalytic activity">
    <reaction evidence="8">
        <text>L-threonyl-[protein] + ATP = O-phospho-L-threonyl-[protein] + ADP + H(+)</text>
        <dbReference type="Rhea" id="RHEA:46608"/>
        <dbReference type="Rhea" id="RHEA-COMP:11060"/>
        <dbReference type="Rhea" id="RHEA-COMP:11605"/>
        <dbReference type="ChEBI" id="CHEBI:15378"/>
        <dbReference type="ChEBI" id="CHEBI:30013"/>
        <dbReference type="ChEBI" id="CHEBI:30616"/>
        <dbReference type="ChEBI" id="CHEBI:61977"/>
        <dbReference type="ChEBI" id="CHEBI:456216"/>
        <dbReference type="EC" id="2.7.11.1"/>
    </reaction>
</comment>
<dbReference type="InterPro" id="IPR050339">
    <property type="entry name" value="CC_SR_Kinase"/>
</dbReference>
<dbReference type="GO" id="GO:0004674">
    <property type="term" value="F:protein serine/threonine kinase activity"/>
    <property type="evidence" value="ECO:0007669"/>
    <property type="project" value="UniProtKB-KW"/>
</dbReference>
<organism evidence="12 13">
    <name type="scientific">Cyphellophora europaea (strain CBS 101466)</name>
    <name type="common">Phialophora europaea</name>
    <dbReference type="NCBI Taxonomy" id="1220924"/>
    <lineage>
        <taxon>Eukaryota</taxon>
        <taxon>Fungi</taxon>
        <taxon>Dikarya</taxon>
        <taxon>Ascomycota</taxon>
        <taxon>Pezizomycotina</taxon>
        <taxon>Eurotiomycetes</taxon>
        <taxon>Chaetothyriomycetidae</taxon>
        <taxon>Chaetothyriales</taxon>
        <taxon>Cyphellophoraceae</taxon>
        <taxon>Cyphellophora</taxon>
    </lineage>
</organism>
<keyword evidence="4" id="KW-0547">Nucleotide-binding</keyword>
<dbReference type="GO" id="GO:0005634">
    <property type="term" value="C:nucleus"/>
    <property type="evidence" value="ECO:0007669"/>
    <property type="project" value="TreeGrafter"/>
</dbReference>
<feature type="compositionally biased region" description="Low complexity" evidence="10">
    <location>
        <begin position="625"/>
        <end position="636"/>
    </location>
</feature>
<gene>
    <name evidence="12" type="ORF">HMPREF1541_06834</name>
</gene>
<evidence type="ECO:0000256" key="9">
    <source>
        <dbReference type="ARBA" id="ARBA00048679"/>
    </source>
</evidence>
<dbReference type="InterPro" id="IPR000719">
    <property type="entry name" value="Prot_kinase_dom"/>
</dbReference>
<proteinExistence type="inferred from homology"/>
<dbReference type="HOGENOM" id="CLU_010228_0_1_1"/>
<feature type="compositionally biased region" description="Polar residues" evidence="10">
    <location>
        <begin position="122"/>
        <end position="138"/>
    </location>
</feature>
<dbReference type="PANTHER" id="PTHR11042">
    <property type="entry name" value="EUKARYOTIC TRANSLATION INITIATION FACTOR 2-ALPHA KINASE EIF2-ALPHA KINASE -RELATED"/>
    <property type="match status" value="1"/>
</dbReference>
<keyword evidence="5" id="KW-0418">Kinase</keyword>
<feature type="compositionally biased region" description="Acidic residues" evidence="10">
    <location>
        <begin position="580"/>
        <end position="589"/>
    </location>
</feature>
<dbReference type="eggNOG" id="KOG0032">
    <property type="taxonomic scope" value="Eukaryota"/>
</dbReference>
<dbReference type="OrthoDB" id="1405469at2759"/>
<dbReference type="PANTHER" id="PTHR11042:SF138">
    <property type="entry name" value="SERINE_THREONINE-PROTEIN KINASE IKS1-RELATED"/>
    <property type="match status" value="1"/>
</dbReference>
<dbReference type="Gene3D" id="1.10.510.10">
    <property type="entry name" value="Transferase(Phosphotransferase) domain 1"/>
    <property type="match status" value="1"/>
</dbReference>
<keyword evidence="6" id="KW-0067">ATP-binding</keyword>